<evidence type="ECO:0000313" key="5">
    <source>
        <dbReference type="Proteomes" id="UP000035682"/>
    </source>
</evidence>
<accession>A0A090KYN2</accession>
<dbReference type="CTD" id="36385129"/>
<comment type="similarity">
    <text evidence="1 2">Belongs to the calponin family.</text>
</comment>
<organism evidence="4">
    <name type="scientific">Strongyloides ratti</name>
    <name type="common">Parasitic roundworm</name>
    <dbReference type="NCBI Taxonomy" id="34506"/>
    <lineage>
        <taxon>Eukaryota</taxon>
        <taxon>Metazoa</taxon>
        <taxon>Ecdysozoa</taxon>
        <taxon>Nematoda</taxon>
        <taxon>Chromadorea</taxon>
        <taxon>Rhabditida</taxon>
        <taxon>Tylenchina</taxon>
        <taxon>Panagrolaimomorpha</taxon>
        <taxon>Strongyloidoidea</taxon>
        <taxon>Strongyloididae</taxon>
        <taxon>Strongyloides</taxon>
    </lineage>
</organism>
<evidence type="ECO:0000256" key="2">
    <source>
        <dbReference type="RuleBase" id="RU361224"/>
    </source>
</evidence>
<evidence type="ECO:0000259" key="3">
    <source>
        <dbReference type="PROSITE" id="PS50021"/>
    </source>
</evidence>
<dbReference type="OMA" id="GVMEISC"/>
<dbReference type="Pfam" id="PF00307">
    <property type="entry name" value="CH"/>
    <property type="match status" value="1"/>
</dbReference>
<evidence type="ECO:0000313" key="7">
    <source>
        <dbReference type="WormBase" id="SRAE_X000205700"/>
    </source>
</evidence>
<gene>
    <name evidence="4 6 7" type="ORF">SRAE_X000205700</name>
</gene>
<name>A0A090KYN2_STRRB</name>
<dbReference type="EMBL" id="LN609398">
    <property type="protein sequence ID" value="CEF60319.1"/>
    <property type="molecule type" value="Genomic_DNA"/>
</dbReference>
<dbReference type="InterPro" id="IPR036872">
    <property type="entry name" value="CH_dom_sf"/>
</dbReference>
<dbReference type="Proteomes" id="UP000035682">
    <property type="component" value="Unplaced"/>
</dbReference>
<dbReference type="GO" id="GO:0015629">
    <property type="term" value="C:actin cytoskeleton"/>
    <property type="evidence" value="ECO:0007669"/>
    <property type="project" value="TreeGrafter"/>
</dbReference>
<dbReference type="PROSITE" id="PS51122">
    <property type="entry name" value="CALPONIN_2"/>
    <property type="match status" value="1"/>
</dbReference>
<evidence type="ECO:0000256" key="1">
    <source>
        <dbReference type="ARBA" id="ARBA00009631"/>
    </source>
</evidence>
<dbReference type="InterPro" id="IPR001715">
    <property type="entry name" value="CH_dom"/>
</dbReference>
<dbReference type="PROSITE" id="PS50021">
    <property type="entry name" value="CH"/>
    <property type="match status" value="1"/>
</dbReference>
<dbReference type="RefSeq" id="XP_024499528.1">
    <property type="nucleotide sequence ID" value="XM_024643485.1"/>
</dbReference>
<dbReference type="InterPro" id="IPR003096">
    <property type="entry name" value="SM22_calponin"/>
</dbReference>
<dbReference type="Gene3D" id="1.10.418.10">
    <property type="entry name" value="Calponin-like domain"/>
    <property type="match status" value="1"/>
</dbReference>
<evidence type="ECO:0000313" key="4">
    <source>
        <dbReference type="EMBL" id="CEF60319.1"/>
    </source>
</evidence>
<keyword evidence="5" id="KW-1185">Reference proteome</keyword>
<dbReference type="GeneID" id="36385129"/>
<dbReference type="PRINTS" id="PR00888">
    <property type="entry name" value="SM22CALPONIN"/>
</dbReference>
<dbReference type="GO" id="GO:0051015">
    <property type="term" value="F:actin filament binding"/>
    <property type="evidence" value="ECO:0007669"/>
    <property type="project" value="TreeGrafter"/>
</dbReference>
<dbReference type="AlphaFoldDB" id="A0A090KYN2"/>
<dbReference type="PANTHER" id="PTHR47385:SF19">
    <property type="entry name" value="TRANSGELIN"/>
    <property type="match status" value="1"/>
</dbReference>
<dbReference type="PROSITE" id="PS01052">
    <property type="entry name" value="CALPONIN_1"/>
    <property type="match status" value="1"/>
</dbReference>
<dbReference type="InterPro" id="IPR000557">
    <property type="entry name" value="Calponin_repeat"/>
</dbReference>
<dbReference type="InterPro" id="IPR050606">
    <property type="entry name" value="Calponin-like"/>
</dbReference>
<feature type="domain" description="Calponin-homology (CH)" evidence="3">
    <location>
        <begin position="24"/>
        <end position="141"/>
    </location>
</feature>
<dbReference type="PANTHER" id="PTHR47385">
    <property type="entry name" value="CALPONIN"/>
    <property type="match status" value="1"/>
</dbReference>
<dbReference type="WormBase" id="SRAE_X000205700">
    <property type="protein sequence ID" value="SRP01703"/>
    <property type="gene ID" value="WBGene00267635"/>
</dbReference>
<reference evidence="4" key="1">
    <citation type="submission" date="2014-09" db="EMBL/GenBank/DDBJ databases">
        <authorList>
            <person name="Aslett A.Martin."/>
        </authorList>
    </citation>
    <scope>NUCLEOTIDE SEQUENCE</scope>
    <source>
        <strain evidence="4">ED321 Heterogonic</strain>
    </source>
</reference>
<dbReference type="GO" id="GO:0007015">
    <property type="term" value="P:actin filament organization"/>
    <property type="evidence" value="ECO:0007669"/>
    <property type="project" value="TreeGrafter"/>
</dbReference>
<dbReference type="SMART" id="SM00033">
    <property type="entry name" value="CH"/>
    <property type="match status" value="1"/>
</dbReference>
<sequence length="211" mass="24226">MANHGPSYGLSRDIEKKNQARFILEEAQEIISWVQQTTEIPFPIDPMEINDSNEFCNLLKDGVQLCYLINRLLKLDKQSLIKFKESPVMPFHKMENISTFLEAIKRYGVLEFSCFQTVDLYENKHPYKVVECLRSLAGVAQFKNAKISFPPWVVKMAQSNKRHFSKDIIKQGEVIIPLQYGTNKCASQKGMTPYGLGRQITLDNTLSKKTC</sequence>
<evidence type="ECO:0000313" key="6">
    <source>
        <dbReference type="WBParaSite" id="SRAE_X000205700.1"/>
    </source>
</evidence>
<protein>
    <recommendedName>
        <fullName evidence="2">Transgelin</fullName>
    </recommendedName>
</protein>
<proteinExistence type="inferred from homology"/>
<dbReference type="Pfam" id="PF00402">
    <property type="entry name" value="Calponin"/>
    <property type="match status" value="1"/>
</dbReference>
<dbReference type="OrthoDB" id="21595at2759"/>
<dbReference type="SUPFAM" id="SSF47576">
    <property type="entry name" value="Calponin-homology domain, CH-domain"/>
    <property type="match status" value="1"/>
</dbReference>
<dbReference type="CDD" id="cd00014">
    <property type="entry name" value="CH_SF"/>
    <property type="match status" value="1"/>
</dbReference>
<reference evidence="5" key="2">
    <citation type="submission" date="2014-09" db="EMBL/GenBank/DDBJ databases">
        <authorList>
            <person name="Martin A.A."/>
        </authorList>
    </citation>
    <scope>NUCLEOTIDE SEQUENCE</scope>
    <source>
        <strain evidence="5">ED321</strain>
    </source>
</reference>
<reference evidence="6" key="3">
    <citation type="submission" date="2020-12" db="UniProtKB">
        <authorList>
            <consortium name="WormBaseParasite"/>
        </authorList>
    </citation>
    <scope>IDENTIFICATION</scope>
</reference>
<dbReference type="WBParaSite" id="SRAE_X000205700.1">
    <property type="protein sequence ID" value="SRAE_X000205700.1"/>
    <property type="gene ID" value="WBGene00267635"/>
</dbReference>